<proteinExistence type="predicted"/>
<organism evidence="1 2">
    <name type="scientific">Ilex paraguariensis</name>
    <name type="common">yerba mate</name>
    <dbReference type="NCBI Taxonomy" id="185542"/>
    <lineage>
        <taxon>Eukaryota</taxon>
        <taxon>Viridiplantae</taxon>
        <taxon>Streptophyta</taxon>
        <taxon>Embryophyta</taxon>
        <taxon>Tracheophyta</taxon>
        <taxon>Spermatophyta</taxon>
        <taxon>Magnoliopsida</taxon>
        <taxon>eudicotyledons</taxon>
        <taxon>Gunneridae</taxon>
        <taxon>Pentapetalae</taxon>
        <taxon>asterids</taxon>
        <taxon>campanulids</taxon>
        <taxon>Aquifoliales</taxon>
        <taxon>Aquifoliaceae</taxon>
        <taxon>Ilex</taxon>
    </lineage>
</organism>
<feature type="non-terminal residue" evidence="1">
    <location>
        <position position="1"/>
    </location>
</feature>
<dbReference type="AlphaFoldDB" id="A0ABC8T5L7"/>
<keyword evidence="2" id="KW-1185">Reference proteome</keyword>
<protein>
    <submittedName>
        <fullName evidence="1">Uncharacterized protein</fullName>
    </submittedName>
</protein>
<evidence type="ECO:0000313" key="1">
    <source>
        <dbReference type="EMBL" id="CAK9164674.1"/>
    </source>
</evidence>
<sequence>ILIPFRFIGSPPSLKMPFLQKSPQHVVSMMIATIEIERTQLAQALVKGVSKPSK</sequence>
<dbReference type="Proteomes" id="UP001642360">
    <property type="component" value="Unassembled WGS sequence"/>
</dbReference>
<gene>
    <name evidence="1" type="ORF">ILEXP_LOCUS33821</name>
</gene>
<dbReference type="EMBL" id="CAUOFW020004268">
    <property type="protein sequence ID" value="CAK9164674.1"/>
    <property type="molecule type" value="Genomic_DNA"/>
</dbReference>
<comment type="caution">
    <text evidence="1">The sequence shown here is derived from an EMBL/GenBank/DDBJ whole genome shotgun (WGS) entry which is preliminary data.</text>
</comment>
<feature type="non-terminal residue" evidence="1">
    <location>
        <position position="54"/>
    </location>
</feature>
<evidence type="ECO:0000313" key="2">
    <source>
        <dbReference type="Proteomes" id="UP001642360"/>
    </source>
</evidence>
<name>A0ABC8T5L7_9AQUA</name>
<reference evidence="1 2" key="1">
    <citation type="submission" date="2024-02" db="EMBL/GenBank/DDBJ databases">
        <authorList>
            <person name="Vignale AGUSTIN F."/>
            <person name="Sosa J E."/>
            <person name="Modenutti C."/>
        </authorList>
    </citation>
    <scope>NUCLEOTIDE SEQUENCE [LARGE SCALE GENOMIC DNA]</scope>
</reference>
<accession>A0ABC8T5L7</accession>